<dbReference type="CDD" id="cd03784">
    <property type="entry name" value="GT1_Gtf-like"/>
    <property type="match status" value="1"/>
</dbReference>
<protein>
    <recommendedName>
        <fullName evidence="5">UDP-Glycosyltransferase/glycogen phosphorylase</fullName>
    </recommendedName>
</protein>
<accession>A0AA38UPS0</accession>
<evidence type="ECO:0000313" key="3">
    <source>
        <dbReference type="EMBL" id="KAJ3980906.1"/>
    </source>
</evidence>
<proteinExistence type="inferred from homology"/>
<gene>
    <name evidence="3" type="ORF">F5890DRAFT_1557276</name>
</gene>
<dbReference type="SUPFAM" id="SSF53756">
    <property type="entry name" value="UDP-Glycosyltransferase/glycogen phosphorylase"/>
    <property type="match status" value="1"/>
</dbReference>
<reference evidence="3" key="1">
    <citation type="submission" date="2022-08" db="EMBL/GenBank/DDBJ databases">
        <authorList>
            <consortium name="DOE Joint Genome Institute"/>
            <person name="Min B."/>
            <person name="Riley R."/>
            <person name="Sierra-Patev S."/>
            <person name="Naranjo-Ortiz M."/>
            <person name="Looney B."/>
            <person name="Konkel Z."/>
            <person name="Slot J.C."/>
            <person name="Sakamoto Y."/>
            <person name="Steenwyk J.L."/>
            <person name="Rokas A."/>
            <person name="Carro J."/>
            <person name="Camarero S."/>
            <person name="Ferreira P."/>
            <person name="Molpeceres G."/>
            <person name="Ruiz-Duenas F.J."/>
            <person name="Serrano A."/>
            <person name="Henrissat B."/>
            <person name="Drula E."/>
            <person name="Hughes K.W."/>
            <person name="Mata J.L."/>
            <person name="Ishikawa N.K."/>
            <person name="Vargas-Isla R."/>
            <person name="Ushijima S."/>
            <person name="Smith C.A."/>
            <person name="Ahrendt S."/>
            <person name="Andreopoulos W."/>
            <person name="He G."/>
            <person name="Labutti K."/>
            <person name="Lipzen A."/>
            <person name="Ng V."/>
            <person name="Sandor L."/>
            <person name="Barry K."/>
            <person name="Martinez A.T."/>
            <person name="Xiao Y."/>
            <person name="Gibbons J.G."/>
            <person name="Terashima K."/>
            <person name="Hibbett D.S."/>
            <person name="Grigoriev I.V."/>
        </authorList>
    </citation>
    <scope>NUCLEOTIDE SEQUENCE</scope>
    <source>
        <strain evidence="3">TFB7829</strain>
    </source>
</reference>
<evidence type="ECO:0000256" key="2">
    <source>
        <dbReference type="ARBA" id="ARBA00022679"/>
    </source>
</evidence>
<dbReference type="AlphaFoldDB" id="A0AA38UPS0"/>
<evidence type="ECO:0000256" key="1">
    <source>
        <dbReference type="ARBA" id="ARBA00009995"/>
    </source>
</evidence>
<dbReference type="GO" id="GO:0035251">
    <property type="term" value="F:UDP-glucosyltransferase activity"/>
    <property type="evidence" value="ECO:0007669"/>
    <property type="project" value="TreeGrafter"/>
</dbReference>
<dbReference type="PANTHER" id="PTHR48047">
    <property type="entry name" value="GLYCOSYLTRANSFERASE"/>
    <property type="match status" value="1"/>
</dbReference>
<keyword evidence="2" id="KW-0808">Transferase</keyword>
<evidence type="ECO:0008006" key="5">
    <source>
        <dbReference type="Google" id="ProtNLM"/>
    </source>
</evidence>
<sequence length="532" mass="59154">MISKHIVAHNVAAWGNTFQLLLLIKAEFCHIPTGAYKPLSAFVVRITESRKDVIFTVLITGGMMYSKFLRELAKLSSARLGAISSRINVIDLTGQDVNPLVPLAEFMPAFEAIYLSKPITCKATGTLIEGLPRPTVALIDPFAGYAVDAIREIAGSKCSILSWMTAPAGATLRLVGPEEYGGVGDLSPKVEAEVALSGKSYAEVAKNLYDSFTSGEIIRVPGIPPMYDYEWIPQEVNLADHSFFITSQKYMRMTDGTFCVSSSVYEPEAMNAARQWMNSIGKPWYPVGPLSLPELTLPTRAHDEKELQVISFLDKMQAMFGKQSVFFISFGTIFWPAQPDKLWAIIDDLIALRKPFILAHTSPLAHVPDEKKILIADSGIGLEMAWSPQEKILSHPATGWFITHGGWNSTQEALAHQVPVIYWPFASDQPYNAARTVQHNAGFELIEVRTGKPGTQLPYRLKHSNISERPTFSIPAAQKEFRALLQRIEGEEGCMVRANFERLSKLMNESWDEGHEAEESLKAFLREFVDVD</sequence>
<organism evidence="3 4">
    <name type="scientific">Lentinula detonsa</name>
    <dbReference type="NCBI Taxonomy" id="2804962"/>
    <lineage>
        <taxon>Eukaryota</taxon>
        <taxon>Fungi</taxon>
        <taxon>Dikarya</taxon>
        <taxon>Basidiomycota</taxon>
        <taxon>Agaricomycotina</taxon>
        <taxon>Agaricomycetes</taxon>
        <taxon>Agaricomycetidae</taxon>
        <taxon>Agaricales</taxon>
        <taxon>Marasmiineae</taxon>
        <taxon>Omphalotaceae</taxon>
        <taxon>Lentinula</taxon>
    </lineage>
</organism>
<dbReference type="Pfam" id="PF00201">
    <property type="entry name" value="UDPGT"/>
    <property type="match status" value="1"/>
</dbReference>
<comment type="similarity">
    <text evidence="1">Belongs to the UDP-glycosyltransferase family.</text>
</comment>
<dbReference type="Proteomes" id="UP001163850">
    <property type="component" value="Unassembled WGS sequence"/>
</dbReference>
<name>A0AA38UPS0_9AGAR</name>
<evidence type="ECO:0000313" key="4">
    <source>
        <dbReference type="Proteomes" id="UP001163850"/>
    </source>
</evidence>
<dbReference type="Gene3D" id="3.40.50.2000">
    <property type="entry name" value="Glycogen Phosphorylase B"/>
    <property type="match status" value="2"/>
</dbReference>
<dbReference type="InterPro" id="IPR002213">
    <property type="entry name" value="UDP_glucos_trans"/>
</dbReference>
<dbReference type="EMBL" id="MU802149">
    <property type="protein sequence ID" value="KAJ3980906.1"/>
    <property type="molecule type" value="Genomic_DNA"/>
</dbReference>
<comment type="caution">
    <text evidence="3">The sequence shown here is derived from an EMBL/GenBank/DDBJ whole genome shotgun (WGS) entry which is preliminary data.</text>
</comment>